<dbReference type="RefSeq" id="WP_120169470.1">
    <property type="nucleotide sequence ID" value="NZ_MCIB01000021.1"/>
</dbReference>
<keyword evidence="4" id="KW-1185">Reference proteome</keyword>
<dbReference type="NCBIfam" id="TIGR02988">
    <property type="entry name" value="YaaA_near_RecF"/>
    <property type="match status" value="1"/>
</dbReference>
<protein>
    <submittedName>
        <fullName evidence="3">RNA-binding protein</fullName>
    </submittedName>
</protein>
<dbReference type="AlphaFoldDB" id="A0A419T1R6"/>
<evidence type="ECO:0000259" key="2">
    <source>
        <dbReference type="SMART" id="SM00363"/>
    </source>
</evidence>
<dbReference type="InterPro" id="IPR002942">
    <property type="entry name" value="S4_RNA-bd"/>
</dbReference>
<accession>A0A419T1R6</accession>
<feature type="domain" description="RNA-binding S4" evidence="2">
    <location>
        <begin position="11"/>
        <end position="67"/>
    </location>
</feature>
<keyword evidence="1" id="KW-0694">RNA-binding</keyword>
<dbReference type="SMART" id="SM00363">
    <property type="entry name" value="S4"/>
    <property type="match status" value="1"/>
</dbReference>
<sequence>MEKVKINSEYIKLDQLLKYVRVADTGGQAKFLIKNGQVKVNGEIVFQRGKKLRSGDEVEVDGKKYTII</sequence>
<dbReference type="EMBL" id="MCIB01000021">
    <property type="protein sequence ID" value="RKD31368.1"/>
    <property type="molecule type" value="Genomic_DNA"/>
</dbReference>
<dbReference type="Gene3D" id="3.10.290.10">
    <property type="entry name" value="RNA-binding S4 domain"/>
    <property type="match status" value="1"/>
</dbReference>
<dbReference type="InterPro" id="IPR036986">
    <property type="entry name" value="S4_RNA-bd_sf"/>
</dbReference>
<dbReference type="CDD" id="cd00165">
    <property type="entry name" value="S4"/>
    <property type="match status" value="1"/>
</dbReference>
<dbReference type="SUPFAM" id="SSF55174">
    <property type="entry name" value="Alpha-L RNA-binding motif"/>
    <property type="match status" value="1"/>
</dbReference>
<evidence type="ECO:0000256" key="1">
    <source>
        <dbReference type="PROSITE-ProRule" id="PRU00182"/>
    </source>
</evidence>
<dbReference type="Pfam" id="PF13275">
    <property type="entry name" value="S4_2"/>
    <property type="match status" value="1"/>
</dbReference>
<dbReference type="PROSITE" id="PS50889">
    <property type="entry name" value="S4"/>
    <property type="match status" value="1"/>
</dbReference>
<dbReference type="Proteomes" id="UP000284177">
    <property type="component" value="Unassembled WGS sequence"/>
</dbReference>
<evidence type="ECO:0000313" key="3">
    <source>
        <dbReference type="EMBL" id="RKD31368.1"/>
    </source>
</evidence>
<dbReference type="GO" id="GO:0003723">
    <property type="term" value="F:RNA binding"/>
    <property type="evidence" value="ECO:0007669"/>
    <property type="project" value="UniProtKB-KW"/>
</dbReference>
<dbReference type="InterPro" id="IPR014330">
    <property type="entry name" value="RNA-bd_S4-rel_YaaA"/>
</dbReference>
<proteinExistence type="predicted"/>
<gene>
    <name evidence="3" type="ORF">BET03_12815</name>
</gene>
<dbReference type="OrthoDB" id="9811532at2"/>
<organism evidence="3 4">
    <name type="scientific">Thermohalobacter berrensis</name>
    <dbReference type="NCBI Taxonomy" id="99594"/>
    <lineage>
        <taxon>Bacteria</taxon>
        <taxon>Bacillati</taxon>
        <taxon>Bacillota</taxon>
        <taxon>Tissierellia</taxon>
        <taxon>Tissierellales</taxon>
        <taxon>Thermohalobacteraceae</taxon>
        <taxon>Thermohalobacter</taxon>
    </lineage>
</organism>
<comment type="caution">
    <text evidence="3">The sequence shown here is derived from an EMBL/GenBank/DDBJ whole genome shotgun (WGS) entry which is preliminary data.</text>
</comment>
<evidence type="ECO:0000313" key="4">
    <source>
        <dbReference type="Proteomes" id="UP000284177"/>
    </source>
</evidence>
<reference evidence="3 4" key="1">
    <citation type="submission" date="2016-08" db="EMBL/GenBank/DDBJ databases">
        <title>Novel Firmicutes and Novel Genomes.</title>
        <authorList>
            <person name="Poppleton D.I."/>
            <person name="Gribaldo S."/>
        </authorList>
    </citation>
    <scope>NUCLEOTIDE SEQUENCE [LARGE SCALE GENOMIC DNA]</scope>
    <source>
        <strain evidence="3 4">CTT3</strain>
    </source>
</reference>
<name>A0A419T1R6_9FIRM</name>